<proteinExistence type="predicted"/>
<sequence>MFDFLKCKSILSKLQRVVLGVVVCLLVMTLLELQLIEMMTVHYASTGRISGNGI</sequence>
<accession>A0ABT4GY89</accession>
<comment type="caution">
    <text evidence="2">The sequence shown here is derived from an EMBL/GenBank/DDBJ whole genome shotgun (WGS) entry which is preliminary data.</text>
</comment>
<dbReference type="EMBL" id="JAMDNP010000023">
    <property type="protein sequence ID" value="MCY9761639.1"/>
    <property type="molecule type" value="Genomic_DNA"/>
</dbReference>
<keyword evidence="1" id="KW-0812">Transmembrane</keyword>
<organism evidence="2 3">
    <name type="scientific">Paenibacillus alvei</name>
    <name type="common">Bacillus alvei</name>
    <dbReference type="NCBI Taxonomy" id="44250"/>
    <lineage>
        <taxon>Bacteria</taxon>
        <taxon>Bacillati</taxon>
        <taxon>Bacillota</taxon>
        <taxon>Bacilli</taxon>
        <taxon>Bacillales</taxon>
        <taxon>Paenibacillaceae</taxon>
        <taxon>Paenibacillus</taxon>
    </lineage>
</organism>
<evidence type="ECO:0000313" key="2">
    <source>
        <dbReference type="EMBL" id="MCY9761639.1"/>
    </source>
</evidence>
<evidence type="ECO:0000256" key="1">
    <source>
        <dbReference type="SAM" id="Phobius"/>
    </source>
</evidence>
<feature type="transmembrane region" description="Helical" evidence="1">
    <location>
        <begin position="17"/>
        <end position="36"/>
    </location>
</feature>
<dbReference type="Proteomes" id="UP001527181">
    <property type="component" value="Unassembled WGS sequence"/>
</dbReference>
<keyword evidence="1" id="KW-0472">Membrane</keyword>
<name>A0ABT4GY89_PAEAL</name>
<dbReference type="GeneID" id="94491104"/>
<protein>
    <submittedName>
        <fullName evidence="2">Uncharacterized protein</fullName>
    </submittedName>
</protein>
<reference evidence="2 3" key="1">
    <citation type="submission" date="2022-05" db="EMBL/GenBank/DDBJ databases">
        <title>Genome Sequencing of Bee-Associated Microbes.</title>
        <authorList>
            <person name="Dunlap C."/>
        </authorList>
    </citation>
    <scope>NUCLEOTIDE SEQUENCE [LARGE SCALE GENOMIC DNA]</scope>
    <source>
        <strain evidence="2 3">NRRL B-04010</strain>
    </source>
</reference>
<keyword evidence="1" id="KW-1133">Transmembrane helix</keyword>
<evidence type="ECO:0000313" key="3">
    <source>
        <dbReference type="Proteomes" id="UP001527181"/>
    </source>
</evidence>
<dbReference type="RefSeq" id="WP_005549647.1">
    <property type="nucleotide sequence ID" value="NZ_JAKOBS010000001.1"/>
</dbReference>
<gene>
    <name evidence="2" type="ORF">M5X12_13750</name>
</gene>
<keyword evidence="3" id="KW-1185">Reference proteome</keyword>